<dbReference type="AlphaFoldDB" id="A0A9P9AUR5"/>
<organism evidence="2 3">
    <name type="scientific">Thelonectria olida</name>
    <dbReference type="NCBI Taxonomy" id="1576542"/>
    <lineage>
        <taxon>Eukaryota</taxon>
        <taxon>Fungi</taxon>
        <taxon>Dikarya</taxon>
        <taxon>Ascomycota</taxon>
        <taxon>Pezizomycotina</taxon>
        <taxon>Sordariomycetes</taxon>
        <taxon>Hypocreomycetidae</taxon>
        <taxon>Hypocreales</taxon>
        <taxon>Nectriaceae</taxon>
        <taxon>Thelonectria</taxon>
    </lineage>
</organism>
<comment type="caution">
    <text evidence="2">The sequence shown here is derived from an EMBL/GenBank/DDBJ whole genome shotgun (WGS) entry which is preliminary data.</text>
</comment>
<feature type="region of interest" description="Disordered" evidence="1">
    <location>
        <begin position="322"/>
        <end position="343"/>
    </location>
</feature>
<dbReference type="EMBL" id="JAGPYM010000002">
    <property type="protein sequence ID" value="KAH6898128.1"/>
    <property type="molecule type" value="Genomic_DNA"/>
</dbReference>
<name>A0A9P9AUR5_9HYPO</name>
<gene>
    <name evidence="2" type="ORF">B0T10DRAFT_453469</name>
</gene>
<dbReference type="Proteomes" id="UP000777438">
    <property type="component" value="Unassembled WGS sequence"/>
</dbReference>
<sequence>MDVDTLPSGTGLLPSSLIYNRHILPGRSSARPHAHRSRTYIARSTAKRYSQASGPNVCREIGFPCLPSDSQCPRCSSDLPQASRRRAIEKRILENQAINLSDRTPRTRTRWPKDDEGAELARSAVPLPSDRFRLTRTPSLEREDAFRDASTAKGNVRLRRNQSLNEDAEVAELYRMGLLYDDEQDRGETFNLNSIEHQEPVYTVRPAKRSRKNKTRRYSDLDQKPLYLDLSFADLGIDQTSAQYFPSGSSSDSEEPADDGSLQQSSSTARAFAPLRVIYELDGSQPDIDVDTSQPPDLVSDLLSDYDCFSDSDLDDLAPAQREVRDSAAAPGSETWVMLGDGS</sequence>
<reference evidence="2 3" key="1">
    <citation type="journal article" date="2021" name="Nat. Commun.">
        <title>Genetic determinants of endophytism in the Arabidopsis root mycobiome.</title>
        <authorList>
            <person name="Mesny F."/>
            <person name="Miyauchi S."/>
            <person name="Thiergart T."/>
            <person name="Pickel B."/>
            <person name="Atanasova L."/>
            <person name="Karlsson M."/>
            <person name="Huettel B."/>
            <person name="Barry K.W."/>
            <person name="Haridas S."/>
            <person name="Chen C."/>
            <person name="Bauer D."/>
            <person name="Andreopoulos W."/>
            <person name="Pangilinan J."/>
            <person name="LaButti K."/>
            <person name="Riley R."/>
            <person name="Lipzen A."/>
            <person name="Clum A."/>
            <person name="Drula E."/>
            <person name="Henrissat B."/>
            <person name="Kohler A."/>
            <person name="Grigoriev I.V."/>
            <person name="Martin F.M."/>
            <person name="Hacquard S."/>
        </authorList>
    </citation>
    <scope>NUCLEOTIDE SEQUENCE [LARGE SCALE GENOMIC DNA]</scope>
    <source>
        <strain evidence="2 3">MPI-CAGE-CH-0241</strain>
    </source>
</reference>
<feature type="region of interest" description="Disordered" evidence="1">
    <location>
        <begin position="243"/>
        <end position="266"/>
    </location>
</feature>
<proteinExistence type="predicted"/>
<dbReference type="OrthoDB" id="5207704at2759"/>
<evidence type="ECO:0000313" key="3">
    <source>
        <dbReference type="Proteomes" id="UP000777438"/>
    </source>
</evidence>
<evidence type="ECO:0000256" key="1">
    <source>
        <dbReference type="SAM" id="MobiDB-lite"/>
    </source>
</evidence>
<evidence type="ECO:0000313" key="2">
    <source>
        <dbReference type="EMBL" id="KAH6898128.1"/>
    </source>
</evidence>
<keyword evidence="3" id="KW-1185">Reference proteome</keyword>
<accession>A0A9P9AUR5</accession>
<protein>
    <submittedName>
        <fullName evidence="2">Uncharacterized protein</fullName>
    </submittedName>
</protein>